<evidence type="ECO:0000313" key="2">
    <source>
        <dbReference type="EMBL" id="CAA9317785.1"/>
    </source>
</evidence>
<sequence length="32" mass="3600">VGTARRRGRPARSRLPGRLSGCRERQRPPWGG</sequence>
<reference evidence="2" key="1">
    <citation type="submission" date="2020-02" db="EMBL/GenBank/DDBJ databases">
        <authorList>
            <person name="Meier V. D."/>
        </authorList>
    </citation>
    <scope>NUCLEOTIDE SEQUENCE</scope>
    <source>
        <strain evidence="2">AVDCRST_MAG61</strain>
    </source>
</reference>
<evidence type="ECO:0000256" key="1">
    <source>
        <dbReference type="SAM" id="MobiDB-lite"/>
    </source>
</evidence>
<dbReference type="EMBL" id="CADCTT010000276">
    <property type="protein sequence ID" value="CAA9317785.1"/>
    <property type="molecule type" value="Genomic_DNA"/>
</dbReference>
<proteinExistence type="predicted"/>
<feature type="non-terminal residue" evidence="2">
    <location>
        <position position="1"/>
    </location>
</feature>
<dbReference type="AlphaFoldDB" id="A0A6J4KXP7"/>
<feature type="compositionally biased region" description="Basic residues" evidence="1">
    <location>
        <begin position="1"/>
        <end position="12"/>
    </location>
</feature>
<organism evidence="2">
    <name type="scientific">uncultured Friedmanniella sp</name>
    <dbReference type="NCBI Taxonomy" id="335381"/>
    <lineage>
        <taxon>Bacteria</taxon>
        <taxon>Bacillati</taxon>
        <taxon>Actinomycetota</taxon>
        <taxon>Actinomycetes</taxon>
        <taxon>Propionibacteriales</taxon>
        <taxon>Nocardioidaceae</taxon>
        <taxon>Friedmanniella</taxon>
        <taxon>environmental samples</taxon>
    </lineage>
</organism>
<protein>
    <submittedName>
        <fullName evidence="2">Uncharacterized protein</fullName>
    </submittedName>
</protein>
<name>A0A6J4KXP7_9ACTN</name>
<feature type="non-terminal residue" evidence="2">
    <location>
        <position position="32"/>
    </location>
</feature>
<feature type="region of interest" description="Disordered" evidence="1">
    <location>
        <begin position="1"/>
        <end position="32"/>
    </location>
</feature>
<gene>
    <name evidence="2" type="ORF">AVDCRST_MAG61-2115</name>
</gene>
<feature type="compositionally biased region" description="Basic and acidic residues" evidence="1">
    <location>
        <begin position="21"/>
        <end position="32"/>
    </location>
</feature>
<accession>A0A6J4KXP7</accession>